<evidence type="ECO:0000313" key="1">
    <source>
        <dbReference type="EMBL" id="EFF69353.1"/>
    </source>
</evidence>
<dbReference type="Proteomes" id="UP000006238">
    <property type="component" value="Unassembled WGS sequence"/>
</dbReference>
<dbReference type="HOGENOM" id="CLU_1118534_0_0_9"/>
<dbReference type="STRING" id="45851.BHV86_02855"/>
<dbReference type="Pfam" id="PF08680">
    <property type="entry name" value="DUF1779"/>
    <property type="match status" value="1"/>
</dbReference>
<dbReference type="SUPFAM" id="SSF143842">
    <property type="entry name" value="YwmB-like"/>
    <property type="match status" value="1"/>
</dbReference>
<organism evidence="1 2">
    <name type="scientific">Eshraghiella crossota DSM 2876</name>
    <dbReference type="NCBI Taxonomy" id="511680"/>
    <lineage>
        <taxon>Bacteria</taxon>
        <taxon>Bacillati</taxon>
        <taxon>Bacillota</taxon>
        <taxon>Clostridia</taxon>
        <taxon>Lachnospirales</taxon>
        <taxon>Lachnospiraceae</taxon>
        <taxon>Eshraghiella</taxon>
    </lineage>
</organism>
<keyword evidence="2" id="KW-1185">Reference proteome</keyword>
<reference evidence="1 2" key="1">
    <citation type="submission" date="2010-02" db="EMBL/GenBank/DDBJ databases">
        <authorList>
            <person name="Weinstock G."/>
            <person name="Sodergren E."/>
            <person name="Clifton S."/>
            <person name="Fulton L."/>
            <person name="Fulton B."/>
            <person name="Courtney L."/>
            <person name="Fronick C."/>
            <person name="Harrison M."/>
            <person name="Strong C."/>
            <person name="Farmer C."/>
            <person name="Delahaunty K."/>
            <person name="Markovic C."/>
            <person name="Hall O."/>
            <person name="Minx P."/>
            <person name="Tomlinson C."/>
            <person name="Mitreva M."/>
            <person name="Nelson J."/>
            <person name="Hou S."/>
            <person name="Wollam A."/>
            <person name="Pepin K.H."/>
            <person name="Johnson M."/>
            <person name="Bhonagiri V."/>
            <person name="Zhang X."/>
            <person name="Suruliraj S."/>
            <person name="Warren W."/>
            <person name="Chinwalla A."/>
            <person name="Mardis E.R."/>
            <person name="Wilson R.K."/>
        </authorList>
    </citation>
    <scope>NUCLEOTIDE SEQUENCE [LARGE SCALE GENOMIC DNA]</scope>
    <source>
        <strain evidence="1 2">DSM 2876</strain>
    </source>
</reference>
<dbReference type="AlphaFoldDB" id="D4RXJ1"/>
<accession>D4RXJ1</accession>
<proteinExistence type="predicted"/>
<evidence type="ECO:0008006" key="3">
    <source>
        <dbReference type="Google" id="ProtNLM"/>
    </source>
</evidence>
<name>D4RXJ1_9FIRM</name>
<gene>
    <name evidence="1" type="ORF">BUTYVIB_00542</name>
</gene>
<sequence>MAIIQKSHLGGVFMKKAGIIAGMVIWSLVAVRYICEANEKKSDIFTAFATSNCNYVTGKVIGEGEYSIYGNITDKEYAVKNIMYALGIMNDYNMVSCEEEVYCEKISDNGYVKVQLANRDGNNFLRIMVDLKQNTECLYDYEELVRNIFAAEGIKGNVSIYLEGRIRGALNYEERSYLADRMIKKLDGKIVTESRDNDIFTIYAYTSNIEGYIKSVGRKINVNVTSSYDEAANETVIYLATPINNLDY</sequence>
<protein>
    <recommendedName>
        <fullName evidence="3">TATA-box binding protein</fullName>
    </recommendedName>
</protein>
<dbReference type="InterPro" id="IPR014794">
    <property type="entry name" value="DUF1779"/>
</dbReference>
<dbReference type="eggNOG" id="ENOG5030CFT">
    <property type="taxonomic scope" value="Bacteria"/>
</dbReference>
<dbReference type="InterPro" id="IPR036209">
    <property type="entry name" value="YwmB-like_sf"/>
</dbReference>
<dbReference type="EMBL" id="ABWN01000019">
    <property type="protein sequence ID" value="EFF69353.1"/>
    <property type="molecule type" value="Genomic_DNA"/>
</dbReference>
<comment type="caution">
    <text evidence="1">The sequence shown here is derived from an EMBL/GenBank/DDBJ whole genome shotgun (WGS) entry which is preliminary data.</text>
</comment>
<dbReference type="Gene3D" id="3.30.360.40">
    <property type="entry name" value="YwmB-like"/>
    <property type="match status" value="1"/>
</dbReference>
<evidence type="ECO:0000313" key="2">
    <source>
        <dbReference type="Proteomes" id="UP000006238"/>
    </source>
</evidence>